<dbReference type="SUPFAM" id="SSF53850">
    <property type="entry name" value="Periplasmic binding protein-like II"/>
    <property type="match status" value="1"/>
</dbReference>
<dbReference type="GO" id="GO:1904680">
    <property type="term" value="F:peptide transmembrane transporter activity"/>
    <property type="evidence" value="ECO:0007669"/>
    <property type="project" value="TreeGrafter"/>
</dbReference>
<evidence type="ECO:0000259" key="6">
    <source>
        <dbReference type="Pfam" id="PF00496"/>
    </source>
</evidence>
<dbReference type="InterPro" id="IPR039424">
    <property type="entry name" value="SBP_5"/>
</dbReference>
<dbReference type="GO" id="GO:0030313">
    <property type="term" value="C:cell envelope"/>
    <property type="evidence" value="ECO:0007669"/>
    <property type="project" value="UniProtKB-SubCell"/>
</dbReference>
<dbReference type="GO" id="GO:0043190">
    <property type="term" value="C:ATP-binding cassette (ABC) transporter complex"/>
    <property type="evidence" value="ECO:0007669"/>
    <property type="project" value="InterPro"/>
</dbReference>
<gene>
    <name evidence="7" type="ORF">CLV47_101356</name>
</gene>
<dbReference type="Gene3D" id="3.10.105.10">
    <property type="entry name" value="Dipeptide-binding Protein, Domain 3"/>
    <property type="match status" value="1"/>
</dbReference>
<dbReference type="RefSeq" id="WP_106347262.1">
    <property type="nucleotide sequence ID" value="NZ_PVUE01000001.1"/>
</dbReference>
<dbReference type="Pfam" id="PF00496">
    <property type="entry name" value="SBP_bac_5"/>
    <property type="match status" value="1"/>
</dbReference>
<keyword evidence="3" id="KW-0813">Transport</keyword>
<comment type="subcellular location">
    <subcellularLocation>
        <location evidence="1">Cell envelope</location>
    </subcellularLocation>
</comment>
<evidence type="ECO:0000313" key="7">
    <source>
        <dbReference type="EMBL" id="PRZ44231.1"/>
    </source>
</evidence>
<feature type="chain" id="PRO_5039675886" evidence="5">
    <location>
        <begin position="21"/>
        <end position="526"/>
    </location>
</feature>
<dbReference type="PROSITE" id="PS51257">
    <property type="entry name" value="PROKAR_LIPOPROTEIN"/>
    <property type="match status" value="1"/>
</dbReference>
<dbReference type="PANTHER" id="PTHR30290:SF10">
    <property type="entry name" value="PERIPLASMIC OLIGOPEPTIDE-BINDING PROTEIN-RELATED"/>
    <property type="match status" value="1"/>
</dbReference>
<accession>A0A2T1A6K8</accession>
<dbReference type="InterPro" id="IPR000914">
    <property type="entry name" value="SBP_5_dom"/>
</dbReference>
<evidence type="ECO:0000256" key="3">
    <source>
        <dbReference type="ARBA" id="ARBA00022448"/>
    </source>
</evidence>
<dbReference type="OrthoDB" id="9796817at2"/>
<dbReference type="Proteomes" id="UP000237752">
    <property type="component" value="Unassembled WGS sequence"/>
</dbReference>
<evidence type="ECO:0000256" key="4">
    <source>
        <dbReference type="ARBA" id="ARBA00022729"/>
    </source>
</evidence>
<comment type="similarity">
    <text evidence="2">Belongs to the bacterial solute-binding protein 5 family.</text>
</comment>
<keyword evidence="8" id="KW-1185">Reference proteome</keyword>
<evidence type="ECO:0000256" key="1">
    <source>
        <dbReference type="ARBA" id="ARBA00004196"/>
    </source>
</evidence>
<comment type="caution">
    <text evidence="7">The sequence shown here is derived from an EMBL/GenBank/DDBJ whole genome shotgun (WGS) entry which is preliminary data.</text>
</comment>
<evidence type="ECO:0000256" key="2">
    <source>
        <dbReference type="ARBA" id="ARBA00005695"/>
    </source>
</evidence>
<dbReference type="EMBL" id="PVUE01000001">
    <property type="protein sequence ID" value="PRZ44231.1"/>
    <property type="molecule type" value="Genomic_DNA"/>
</dbReference>
<feature type="domain" description="Solute-binding protein family 5" evidence="6">
    <location>
        <begin position="91"/>
        <end position="441"/>
    </location>
</feature>
<sequence length="526" mass="54737">MAHTLRGVPRRKLAPVIAMAASALTALSVVSCSSGASGSTDTAANKDATLKVVQGATPNQFDPCGTANGSETTSMNLIYAPLIRGNPATGELSPGLATSWKFSDDSLSLTLTLQEGLTFQDGTPLNASTVAESLNQCLALGSQTVDEIESVKAEGTKTLVFHLNAPNAGLPEILSSRLGLIASPAAREKEGTAFGSKPVGAGPFTLETFTPGSTISLKRWTGYKEAGVPAPKVAAIEISIITDPSAQVAALSGGQADFAFSLNSTAAKTLKDTPGVTFDSYLGVSVADLNIDRSHGPLADVRVRQAISYAIDRKALAEVGTDGLSDVGSVQPYPPGHPYYDKGLASTYDYNPKKAKQLLADAGYPNGLKLNGVGLDGAIYVNNGIVIADQLAKVGIDVTFEAKALPEATKSFYTDHKYDLMSTGMNSGPDWYSIYRRLLTTSSAGNAGHVPLDGGNEAVAALGASKDQDELNANIKAANKVYQAELPIIPLFYNPISVAWTDKVDNAKSALAINGQPDLAALSIKQ</sequence>
<evidence type="ECO:0000256" key="5">
    <source>
        <dbReference type="SAM" id="SignalP"/>
    </source>
</evidence>
<dbReference type="AlphaFoldDB" id="A0A2T1A6K8"/>
<name>A0A2T1A6K8_9ACTN</name>
<dbReference type="GO" id="GO:0015833">
    <property type="term" value="P:peptide transport"/>
    <property type="evidence" value="ECO:0007669"/>
    <property type="project" value="TreeGrafter"/>
</dbReference>
<proteinExistence type="inferred from homology"/>
<dbReference type="PANTHER" id="PTHR30290">
    <property type="entry name" value="PERIPLASMIC BINDING COMPONENT OF ABC TRANSPORTER"/>
    <property type="match status" value="1"/>
</dbReference>
<dbReference type="InterPro" id="IPR030678">
    <property type="entry name" value="Peptide/Ni-bd"/>
</dbReference>
<keyword evidence="4 5" id="KW-0732">Signal</keyword>
<evidence type="ECO:0000313" key="8">
    <source>
        <dbReference type="Proteomes" id="UP000237752"/>
    </source>
</evidence>
<dbReference type="GO" id="GO:0042597">
    <property type="term" value="C:periplasmic space"/>
    <property type="evidence" value="ECO:0007669"/>
    <property type="project" value="UniProtKB-ARBA"/>
</dbReference>
<protein>
    <submittedName>
        <fullName evidence="7">Peptide/nickel transport system substrate-binding protein</fullName>
    </submittedName>
</protein>
<organism evidence="7 8">
    <name type="scientific">Antricoccus suffuscus</name>
    <dbReference type="NCBI Taxonomy" id="1629062"/>
    <lineage>
        <taxon>Bacteria</taxon>
        <taxon>Bacillati</taxon>
        <taxon>Actinomycetota</taxon>
        <taxon>Actinomycetes</taxon>
        <taxon>Geodermatophilales</taxon>
        <taxon>Antricoccaceae</taxon>
        <taxon>Antricoccus</taxon>
    </lineage>
</organism>
<dbReference type="PIRSF" id="PIRSF002741">
    <property type="entry name" value="MppA"/>
    <property type="match status" value="1"/>
</dbReference>
<reference evidence="7 8" key="1">
    <citation type="submission" date="2018-03" db="EMBL/GenBank/DDBJ databases">
        <title>Genomic Encyclopedia of Archaeal and Bacterial Type Strains, Phase II (KMG-II): from individual species to whole genera.</title>
        <authorList>
            <person name="Goeker M."/>
        </authorList>
    </citation>
    <scope>NUCLEOTIDE SEQUENCE [LARGE SCALE GENOMIC DNA]</scope>
    <source>
        <strain evidence="7 8">DSM 100065</strain>
    </source>
</reference>
<feature type="signal peptide" evidence="5">
    <location>
        <begin position="1"/>
        <end position="20"/>
    </location>
</feature>
<dbReference type="Gene3D" id="3.40.190.10">
    <property type="entry name" value="Periplasmic binding protein-like II"/>
    <property type="match status" value="1"/>
</dbReference>